<dbReference type="CDD" id="cd06171">
    <property type="entry name" value="Sigma70_r4"/>
    <property type="match status" value="1"/>
</dbReference>
<feature type="region of interest" description="Disordered" evidence="6">
    <location>
        <begin position="26"/>
        <end position="52"/>
    </location>
</feature>
<evidence type="ECO:0000256" key="3">
    <source>
        <dbReference type="ARBA" id="ARBA00023082"/>
    </source>
</evidence>
<evidence type="ECO:0000256" key="1">
    <source>
        <dbReference type="ARBA" id="ARBA00010641"/>
    </source>
</evidence>
<reference evidence="9 10" key="1">
    <citation type="submission" date="2021-06" db="EMBL/GenBank/DDBJ databases">
        <title>Genome-based taxonomic framework of Microbacterium strains isolated from marine environment, the description of four new species and reclassification of four preexisting species.</title>
        <authorList>
            <person name="Lee S.D."/>
            <person name="Kim S.-M."/>
            <person name="Byeon Y.-S."/>
            <person name="Yang H.L."/>
            <person name="Kim I.S."/>
        </authorList>
    </citation>
    <scope>NUCLEOTIDE SEQUENCE [LARGE SCALE GENOMIC DNA]</scope>
    <source>
        <strain evidence="9 10">SSW1-36</strain>
    </source>
</reference>
<organism evidence="9 10">
    <name type="scientific">Microbacterium galbinum</name>
    <dbReference type="NCBI Taxonomy" id="2851646"/>
    <lineage>
        <taxon>Bacteria</taxon>
        <taxon>Bacillati</taxon>
        <taxon>Actinomycetota</taxon>
        <taxon>Actinomycetes</taxon>
        <taxon>Micrococcales</taxon>
        <taxon>Microbacteriaceae</taxon>
        <taxon>Microbacterium</taxon>
    </lineage>
</organism>
<dbReference type="InterPro" id="IPR039425">
    <property type="entry name" value="RNA_pol_sigma-70-like"/>
</dbReference>
<keyword evidence="5" id="KW-0804">Transcription</keyword>
<dbReference type="Pfam" id="PF08281">
    <property type="entry name" value="Sigma70_r4_2"/>
    <property type="match status" value="1"/>
</dbReference>
<dbReference type="Gene3D" id="1.10.10.10">
    <property type="entry name" value="Winged helix-like DNA-binding domain superfamily/Winged helix DNA-binding domain"/>
    <property type="match status" value="1"/>
</dbReference>
<keyword evidence="4" id="KW-0238">DNA-binding</keyword>
<evidence type="ECO:0000256" key="6">
    <source>
        <dbReference type="SAM" id="MobiDB-lite"/>
    </source>
</evidence>
<dbReference type="Proteomes" id="UP000831963">
    <property type="component" value="Chromosome"/>
</dbReference>
<protein>
    <submittedName>
        <fullName evidence="9">Sigma-70 family RNA polymerase sigma factor</fullName>
    </submittedName>
</protein>
<feature type="domain" description="RNA polymerase sigma factor 70 region 4 type 2" evidence="8">
    <location>
        <begin position="152"/>
        <end position="204"/>
    </location>
</feature>
<keyword evidence="10" id="KW-1185">Reference proteome</keyword>
<comment type="similarity">
    <text evidence="1">Belongs to the sigma-70 factor family. ECF subfamily.</text>
</comment>
<keyword evidence="2" id="KW-0805">Transcription regulation</keyword>
<dbReference type="SUPFAM" id="SSF88659">
    <property type="entry name" value="Sigma3 and sigma4 domains of RNA polymerase sigma factors"/>
    <property type="match status" value="1"/>
</dbReference>
<dbReference type="InterPro" id="IPR013249">
    <property type="entry name" value="RNA_pol_sigma70_r4_t2"/>
</dbReference>
<feature type="domain" description="RNA polymerase sigma-70 region 2" evidence="7">
    <location>
        <begin position="62"/>
        <end position="126"/>
    </location>
</feature>
<evidence type="ECO:0000256" key="2">
    <source>
        <dbReference type="ARBA" id="ARBA00023015"/>
    </source>
</evidence>
<evidence type="ECO:0000256" key="5">
    <source>
        <dbReference type="ARBA" id="ARBA00023163"/>
    </source>
</evidence>
<accession>A0ABY4IRC2</accession>
<gene>
    <name evidence="9" type="ORF">KV396_06785</name>
</gene>
<dbReference type="Pfam" id="PF04542">
    <property type="entry name" value="Sigma70_r2"/>
    <property type="match status" value="1"/>
</dbReference>
<feature type="compositionally biased region" description="Low complexity" evidence="6">
    <location>
        <begin position="30"/>
        <end position="52"/>
    </location>
</feature>
<dbReference type="SUPFAM" id="SSF88946">
    <property type="entry name" value="Sigma2 domain of RNA polymerase sigma factors"/>
    <property type="match status" value="1"/>
</dbReference>
<dbReference type="InterPro" id="IPR013324">
    <property type="entry name" value="RNA_pol_sigma_r3/r4-like"/>
</dbReference>
<proteinExistence type="inferred from homology"/>
<dbReference type="InterPro" id="IPR014284">
    <property type="entry name" value="RNA_pol_sigma-70_dom"/>
</dbReference>
<evidence type="ECO:0000313" key="10">
    <source>
        <dbReference type="Proteomes" id="UP000831963"/>
    </source>
</evidence>
<evidence type="ECO:0000259" key="7">
    <source>
        <dbReference type="Pfam" id="PF04542"/>
    </source>
</evidence>
<evidence type="ECO:0000313" key="9">
    <source>
        <dbReference type="EMBL" id="UPL14195.1"/>
    </source>
</evidence>
<dbReference type="EMBL" id="CP078077">
    <property type="protein sequence ID" value="UPL14195.1"/>
    <property type="molecule type" value="Genomic_DNA"/>
</dbReference>
<evidence type="ECO:0000256" key="4">
    <source>
        <dbReference type="ARBA" id="ARBA00023125"/>
    </source>
</evidence>
<dbReference type="PANTHER" id="PTHR43133:SF8">
    <property type="entry name" value="RNA POLYMERASE SIGMA FACTOR HI_1459-RELATED"/>
    <property type="match status" value="1"/>
</dbReference>
<keyword evidence="3" id="KW-0731">Sigma factor</keyword>
<dbReference type="NCBIfam" id="TIGR02937">
    <property type="entry name" value="sigma70-ECF"/>
    <property type="match status" value="1"/>
</dbReference>
<name>A0ABY4IRC2_9MICO</name>
<evidence type="ECO:0000259" key="8">
    <source>
        <dbReference type="Pfam" id="PF08281"/>
    </source>
</evidence>
<dbReference type="InterPro" id="IPR013325">
    <property type="entry name" value="RNA_pol_sigma_r2"/>
</dbReference>
<dbReference type="InterPro" id="IPR036388">
    <property type="entry name" value="WH-like_DNA-bd_sf"/>
</dbReference>
<dbReference type="PANTHER" id="PTHR43133">
    <property type="entry name" value="RNA POLYMERASE ECF-TYPE SIGMA FACTO"/>
    <property type="match status" value="1"/>
</dbReference>
<sequence length="215" mass="23916">MRLRSDPRARLRVVLAEVDGRIARERAHATRTGATRATGASGATGAPGAPAPRSKAVAFRILFDEHLPRVRRHLSCFLDDRSEVEEIAADVFVVAWKKLQPENPMGITWLIRTADNKLRDAARRDRSKRRAIDALTRGLQETSDALHPLEALALREAIVTLSARERQVVVLTYWDELSAGEVAQVLRCSAAAVWTTLTRARAKLRRQLEAKEADA</sequence>
<dbReference type="Gene3D" id="1.10.1740.10">
    <property type="match status" value="1"/>
</dbReference>
<dbReference type="RefSeq" id="WP_247957293.1">
    <property type="nucleotide sequence ID" value="NZ_CP078077.1"/>
</dbReference>
<dbReference type="InterPro" id="IPR007627">
    <property type="entry name" value="RNA_pol_sigma70_r2"/>
</dbReference>